<proteinExistence type="predicted"/>
<evidence type="ECO:0000313" key="1">
    <source>
        <dbReference type="EMBL" id="JAH03187.1"/>
    </source>
</evidence>
<sequence length="10" mass="1324">MFNYCNKYIQ</sequence>
<dbReference type="EMBL" id="GBXM01105390">
    <property type="protein sequence ID" value="JAH03187.1"/>
    <property type="molecule type" value="Transcribed_RNA"/>
</dbReference>
<reference evidence="1" key="2">
    <citation type="journal article" date="2015" name="Fish Shellfish Immunol.">
        <title>Early steps in the European eel (Anguilla anguilla)-Vibrio vulnificus interaction in the gills: Role of the RtxA13 toxin.</title>
        <authorList>
            <person name="Callol A."/>
            <person name="Pajuelo D."/>
            <person name="Ebbesson L."/>
            <person name="Teles M."/>
            <person name="MacKenzie S."/>
            <person name="Amaro C."/>
        </authorList>
    </citation>
    <scope>NUCLEOTIDE SEQUENCE</scope>
</reference>
<reference evidence="1" key="1">
    <citation type="submission" date="2014-11" db="EMBL/GenBank/DDBJ databases">
        <authorList>
            <person name="Amaro Gonzalez C."/>
        </authorList>
    </citation>
    <scope>NUCLEOTIDE SEQUENCE</scope>
</reference>
<accession>A0A0E9PFX3</accession>
<name>A0A0E9PFX3_ANGAN</name>
<organism evidence="1">
    <name type="scientific">Anguilla anguilla</name>
    <name type="common">European freshwater eel</name>
    <name type="synonym">Muraena anguilla</name>
    <dbReference type="NCBI Taxonomy" id="7936"/>
    <lineage>
        <taxon>Eukaryota</taxon>
        <taxon>Metazoa</taxon>
        <taxon>Chordata</taxon>
        <taxon>Craniata</taxon>
        <taxon>Vertebrata</taxon>
        <taxon>Euteleostomi</taxon>
        <taxon>Actinopterygii</taxon>
        <taxon>Neopterygii</taxon>
        <taxon>Teleostei</taxon>
        <taxon>Anguilliformes</taxon>
        <taxon>Anguillidae</taxon>
        <taxon>Anguilla</taxon>
    </lineage>
</organism>
<protein>
    <submittedName>
        <fullName evidence="1">Uncharacterized protein</fullName>
    </submittedName>
</protein>